<evidence type="ECO:0000259" key="2">
    <source>
        <dbReference type="Pfam" id="PF06812"/>
    </source>
</evidence>
<dbReference type="Proteomes" id="UP000035579">
    <property type="component" value="Chromosome"/>
</dbReference>
<organism evidence="3 5">
    <name type="scientific">Archangium gephyra</name>
    <dbReference type="NCBI Taxonomy" id="48"/>
    <lineage>
        <taxon>Bacteria</taxon>
        <taxon>Pseudomonadati</taxon>
        <taxon>Myxococcota</taxon>
        <taxon>Myxococcia</taxon>
        <taxon>Myxococcales</taxon>
        <taxon>Cystobacterineae</taxon>
        <taxon>Archangiaceae</taxon>
        <taxon>Archangium</taxon>
    </lineage>
</organism>
<dbReference type="NCBIfam" id="TIGR03363">
    <property type="entry name" value="VI_chp_8"/>
    <property type="match status" value="1"/>
</dbReference>
<evidence type="ECO:0000256" key="1">
    <source>
        <dbReference type="SAM" id="MobiDB-lite"/>
    </source>
</evidence>
<evidence type="ECO:0000313" key="6">
    <source>
        <dbReference type="Proteomes" id="UP000256345"/>
    </source>
</evidence>
<dbReference type="KEGG" id="age:AA314_03866"/>
<feature type="compositionally biased region" description="Low complexity" evidence="1">
    <location>
        <begin position="1"/>
        <end position="23"/>
    </location>
</feature>
<feature type="region of interest" description="Disordered" evidence="1">
    <location>
        <begin position="268"/>
        <end position="299"/>
    </location>
</feature>
<protein>
    <submittedName>
        <fullName evidence="4">Type VI secretion system protein ImpA</fullName>
    </submittedName>
</protein>
<dbReference type="InterPro" id="IPR010657">
    <property type="entry name" value="ImpA_N"/>
</dbReference>
<accession>A0AAC8Q736</accession>
<dbReference type="EMBL" id="QUMU01000008">
    <property type="protein sequence ID" value="REG28829.1"/>
    <property type="molecule type" value="Genomic_DNA"/>
</dbReference>
<dbReference type="Pfam" id="PF06812">
    <property type="entry name" value="ImpA_N"/>
    <property type="match status" value="1"/>
</dbReference>
<gene>
    <name evidence="3" type="ORF">AA314_03866</name>
    <name evidence="4" type="ORF">ATI61_108371</name>
</gene>
<dbReference type="RefSeq" id="WP_047856610.1">
    <property type="nucleotide sequence ID" value="NZ_CP011509.1"/>
</dbReference>
<feature type="region of interest" description="Disordered" evidence="1">
    <location>
        <begin position="1"/>
        <end position="30"/>
    </location>
</feature>
<dbReference type="PANTHER" id="PTHR37951:SF1">
    <property type="entry name" value="TYPE VI SECRETION SYSTEM COMPONENT TSSA1"/>
    <property type="match status" value="1"/>
</dbReference>
<dbReference type="InterPro" id="IPR017740">
    <property type="entry name" value="TssA-like"/>
</dbReference>
<dbReference type="PANTHER" id="PTHR37951">
    <property type="entry name" value="CYTOPLASMIC PROTEIN-RELATED"/>
    <property type="match status" value="1"/>
</dbReference>
<feature type="region of interest" description="Disordered" evidence="1">
    <location>
        <begin position="174"/>
        <end position="200"/>
    </location>
</feature>
<dbReference type="AlphaFoldDB" id="A0AAC8Q736"/>
<keyword evidence="6" id="KW-1185">Reference proteome</keyword>
<dbReference type="EMBL" id="CP011509">
    <property type="protein sequence ID" value="AKJ02240.1"/>
    <property type="molecule type" value="Genomic_DNA"/>
</dbReference>
<reference evidence="3 5" key="1">
    <citation type="submission" date="2015-05" db="EMBL/GenBank/DDBJ databases">
        <title>Genome assembly of Archangium gephyra DSM 2261.</title>
        <authorList>
            <person name="Sharma G."/>
            <person name="Subramanian S."/>
        </authorList>
    </citation>
    <scope>NUCLEOTIDE SEQUENCE [LARGE SCALE GENOMIC DNA]</scope>
    <source>
        <strain evidence="3 5">DSM 2261</strain>
    </source>
</reference>
<feature type="domain" description="ImpA N-terminal" evidence="2">
    <location>
        <begin position="16"/>
        <end position="138"/>
    </location>
</feature>
<evidence type="ECO:0000313" key="5">
    <source>
        <dbReference type="Proteomes" id="UP000035579"/>
    </source>
</evidence>
<reference evidence="4 6" key="2">
    <citation type="submission" date="2018-08" db="EMBL/GenBank/DDBJ databases">
        <title>Genomic Encyclopedia of Archaeal and Bacterial Type Strains, Phase II (KMG-II): from individual species to whole genera.</title>
        <authorList>
            <person name="Goeker M."/>
        </authorList>
    </citation>
    <scope>NUCLEOTIDE SEQUENCE [LARGE SCALE GENOMIC DNA]</scope>
    <source>
        <strain evidence="4 6">DSM 2261</strain>
    </source>
</reference>
<dbReference type="Proteomes" id="UP000256345">
    <property type="component" value="Unassembled WGS sequence"/>
</dbReference>
<evidence type="ECO:0000313" key="3">
    <source>
        <dbReference type="EMBL" id="AKJ02240.1"/>
    </source>
</evidence>
<proteinExistence type="predicted"/>
<evidence type="ECO:0000313" key="4">
    <source>
        <dbReference type="EMBL" id="REG28829.1"/>
    </source>
</evidence>
<sequence>MDDMHSSPPLELEPLLRPLSPDEPSGRSLRYEPLYDQIREARREDDPTLPQGVWQTPLKRANWAQVAELCQQALAHDSKDLQLAAWLTEAWGKQQGFPGVARGLRLTTALLERFWDSLWPALEDDDVEARLAPLAWLDDRLPLILGKVPLVKPRAPGGVTHDFADWQQLLHRQKQRGARQDAPEEERTDAHGAPGGPPTRETFLAAAALMPASTVDLLLQQVAAALEAGSALEQSLDSRLGRTSAVLRRTHAVLGDLQALLTTLRASAQQEEPEAPAAEAPPDTQVPGPAPAPGRPARPIHSREEAYQLLTLASDYLRRTEPHSPVAYLVQRAVSWGQMPLGQLLAELVPDSSNLEAIHSLLGMKPPSS</sequence>
<name>A0AAC8Q736_9BACT</name>